<reference evidence="2 3" key="1">
    <citation type="submission" date="2021-01" db="EMBL/GenBank/DDBJ databases">
        <title>Whole genome shotgun sequence of Verrucosispora lutea NBRC 106530.</title>
        <authorList>
            <person name="Komaki H."/>
            <person name="Tamura T."/>
        </authorList>
    </citation>
    <scope>NUCLEOTIDE SEQUENCE [LARGE SCALE GENOMIC DNA]</scope>
    <source>
        <strain evidence="2 3">NBRC 106530</strain>
    </source>
</reference>
<dbReference type="Pfam" id="PF11292">
    <property type="entry name" value="DUF3093"/>
    <property type="match status" value="1"/>
</dbReference>
<keyword evidence="1" id="KW-1133">Transmembrane helix</keyword>
<evidence type="ECO:0000313" key="3">
    <source>
        <dbReference type="Proteomes" id="UP000643165"/>
    </source>
</evidence>
<organism evidence="2 3">
    <name type="scientific">Micromonospora lutea</name>
    <dbReference type="NCBI Taxonomy" id="419825"/>
    <lineage>
        <taxon>Bacteria</taxon>
        <taxon>Bacillati</taxon>
        <taxon>Actinomycetota</taxon>
        <taxon>Actinomycetes</taxon>
        <taxon>Micromonosporales</taxon>
        <taxon>Micromonosporaceae</taxon>
        <taxon>Micromonospora</taxon>
    </lineage>
</organism>
<comment type="caution">
    <text evidence="2">The sequence shown here is derived from an EMBL/GenBank/DDBJ whole genome shotgun (WGS) entry which is preliminary data.</text>
</comment>
<keyword evidence="3" id="KW-1185">Reference proteome</keyword>
<feature type="transmembrane region" description="Helical" evidence="1">
    <location>
        <begin position="23"/>
        <end position="43"/>
    </location>
</feature>
<dbReference type="EMBL" id="BOPB01000003">
    <property type="protein sequence ID" value="GIJ20308.1"/>
    <property type="molecule type" value="Genomic_DNA"/>
</dbReference>
<evidence type="ECO:0000256" key="1">
    <source>
        <dbReference type="SAM" id="Phobius"/>
    </source>
</evidence>
<evidence type="ECO:0000313" key="2">
    <source>
        <dbReference type="EMBL" id="GIJ20308.1"/>
    </source>
</evidence>
<evidence type="ECO:0008006" key="4">
    <source>
        <dbReference type="Google" id="ProtNLM"/>
    </source>
</evidence>
<keyword evidence="1" id="KW-0472">Membrane</keyword>
<dbReference type="Proteomes" id="UP000643165">
    <property type="component" value="Unassembled WGS sequence"/>
</dbReference>
<keyword evidence="1" id="KW-0812">Transmembrane</keyword>
<accession>A0ABQ4IQW5</accession>
<name>A0ABQ4IQW5_9ACTN</name>
<sequence>MWLAGLAAAAGLAVEVWMGAPGARAWLPFAVLLPATVAGLAWLSRIRVAVADGELRVDDARLPVRFVADAVALDAEGRREVLGVAADPLAFVVQRPWIPGAVQIVLNDPADPTPFWVVSSRHPVELAEALLAARDAGR</sequence>
<dbReference type="InterPro" id="IPR021443">
    <property type="entry name" value="DUF3093"/>
</dbReference>
<gene>
    <name evidence="2" type="ORF">Vlu01_09320</name>
</gene>
<protein>
    <recommendedName>
        <fullName evidence="4">DUF3093 domain-containing protein</fullName>
    </recommendedName>
</protein>
<proteinExistence type="predicted"/>